<dbReference type="Gene3D" id="1.50.10.100">
    <property type="entry name" value="Chondroitin AC/alginate lyase"/>
    <property type="match status" value="1"/>
</dbReference>
<dbReference type="PATRIC" id="fig|504832.7.peg.201"/>
<dbReference type="STRING" id="504832.OCA5_c01910"/>
<dbReference type="InterPro" id="IPR012480">
    <property type="entry name" value="Hepar_II_III_C"/>
</dbReference>
<dbReference type="RefSeq" id="WP_013912732.1">
    <property type="nucleotide sequence ID" value="NC_011386.1"/>
</dbReference>
<evidence type="ECO:0000313" key="3">
    <source>
        <dbReference type="EMBL" id="AEI04922.1"/>
    </source>
</evidence>
<proteinExistence type="predicted"/>
<evidence type="ECO:0000259" key="2">
    <source>
        <dbReference type="Pfam" id="PF07940"/>
    </source>
</evidence>
<feature type="domain" description="Heparinase II/III-like C-terminal" evidence="2">
    <location>
        <begin position="308"/>
        <end position="556"/>
    </location>
</feature>
<dbReference type="eggNOG" id="COG5360">
    <property type="taxonomic scope" value="Bacteria"/>
</dbReference>
<accession>F8BS55</accession>
<protein>
    <recommendedName>
        <fullName evidence="2">Heparinase II/III-like C-terminal domain-containing protein</fullName>
    </recommendedName>
</protein>
<dbReference type="GO" id="GO:0016829">
    <property type="term" value="F:lyase activity"/>
    <property type="evidence" value="ECO:0007669"/>
    <property type="project" value="InterPro"/>
</dbReference>
<dbReference type="Proteomes" id="UP000007730">
    <property type="component" value="Chromosome"/>
</dbReference>
<evidence type="ECO:0000313" key="4">
    <source>
        <dbReference type="Proteomes" id="UP000007730"/>
    </source>
</evidence>
<dbReference type="Pfam" id="PF07940">
    <property type="entry name" value="Hepar_II_III_C"/>
    <property type="match status" value="1"/>
</dbReference>
<dbReference type="GO" id="GO:0030313">
    <property type="term" value="C:cell envelope"/>
    <property type="evidence" value="ECO:0007669"/>
    <property type="project" value="UniProtKB-SubCell"/>
</dbReference>
<dbReference type="AlphaFoldDB" id="F8BS55"/>
<dbReference type="Gene3D" id="2.70.98.70">
    <property type="match status" value="1"/>
</dbReference>
<sequence length="581" mass="64037">MSVTGQRRVSGLLLGRAGRKVMARASSASVAISRVWPGRADRLLIAPHDLRTTDATRAAEIYSGRFVFAGKIVTCHGRSVFELDPPSEEWEVTLLGFSWLRHLRAADSAITRANARALLDDWLTHPRKSTVARRADVVGRRIISLLSQAPLVLHDADARFYRRLIKSLTREIRALRYTKADIPDGISRLQVLIALCYASLCLANQAKHIRGAAKKLSEELQRQILPDGGHISRNPEALVELLLDLLPLRQTFAARNIPPPPALLNAIDRMMPMLRFFRHGDGSFALFNGMNTAAPGVLATLLAYDDTHGTPMPHMPHTGFQRLDAGTLTIIADTGPPPPPALSRDAHAGCLSFEMSSGTNRIVVNCGMPPTGRDNWRSFARSTAAHSTLTYRDTSSCQFVERKTVKRLLQGSPIVAGPAVVESYREVDAEGTILTMSHDGYRKAFGFVHRRVLSVAADGSRVDGEDTLAKEPGSAFRGADDYAIRFHLHPSVKVNRLRDGRGAMLVLPNRDVWTFEAPDQKVELEDSVFLAGSDGPRRTTQIVIRQRAQQTATVRWCFARSANSASATARRDPQREPELPL</sequence>
<keyword evidence="4" id="KW-1185">Reference proteome</keyword>
<name>F8BS55_AFIC5</name>
<dbReference type="InterPro" id="IPR008929">
    <property type="entry name" value="Chondroitin_lyas"/>
</dbReference>
<dbReference type="EMBL" id="CP002826">
    <property type="protein sequence ID" value="AEI04922.1"/>
    <property type="molecule type" value="Genomic_DNA"/>
</dbReference>
<dbReference type="KEGG" id="ocg:OCA5_c01910"/>
<evidence type="ECO:0000256" key="1">
    <source>
        <dbReference type="ARBA" id="ARBA00004196"/>
    </source>
</evidence>
<dbReference type="HOGENOM" id="CLU_025266_0_0_5"/>
<reference evidence="3 4" key="1">
    <citation type="journal article" date="2011" name="J. Bacteriol.">
        <title>Complete genome sequences of the chemolithoautotrophic Oligotropha carboxidovorans strains OM4 and OM5.</title>
        <authorList>
            <person name="Volland S."/>
            <person name="Rachinger M."/>
            <person name="Strittmatter A."/>
            <person name="Daniel R."/>
            <person name="Gottschalk G."/>
            <person name="Meyer O."/>
        </authorList>
    </citation>
    <scope>NUCLEOTIDE SEQUENCE [LARGE SCALE GENOMIC DNA]</scope>
    <source>
        <strain evidence="4">ATCC 49405 / DSM 1227 / KCTC 32145 / OM5</strain>
    </source>
</reference>
<comment type="subcellular location">
    <subcellularLocation>
        <location evidence="1">Cell envelope</location>
    </subcellularLocation>
</comment>
<gene>
    <name evidence="3" type="ordered locus">OCA5_c01910</name>
</gene>
<organism evidence="3 4">
    <name type="scientific">Afipia carboxidovorans (strain ATCC 49405 / DSM 1227 / KCTC 32145 / OM5)</name>
    <name type="common">Oligotropha carboxidovorans</name>
    <dbReference type="NCBI Taxonomy" id="504832"/>
    <lineage>
        <taxon>Bacteria</taxon>
        <taxon>Pseudomonadati</taxon>
        <taxon>Pseudomonadota</taxon>
        <taxon>Alphaproteobacteria</taxon>
        <taxon>Hyphomicrobiales</taxon>
        <taxon>Nitrobacteraceae</taxon>
        <taxon>Afipia</taxon>
    </lineage>
</organism>